<proteinExistence type="predicted"/>
<feature type="domain" description="DUF5681" evidence="2">
    <location>
        <begin position="17"/>
        <end position="78"/>
    </location>
</feature>
<evidence type="ECO:0000313" key="4">
    <source>
        <dbReference type="Proteomes" id="UP000184096"/>
    </source>
</evidence>
<dbReference type="InterPro" id="IPR043736">
    <property type="entry name" value="DUF5681"/>
</dbReference>
<dbReference type="EMBL" id="LT670849">
    <property type="protein sequence ID" value="SHN69149.1"/>
    <property type="molecule type" value="Genomic_DNA"/>
</dbReference>
<evidence type="ECO:0000256" key="1">
    <source>
        <dbReference type="SAM" id="MobiDB-lite"/>
    </source>
</evidence>
<evidence type="ECO:0000313" key="3">
    <source>
        <dbReference type="EMBL" id="SHN69149.1"/>
    </source>
</evidence>
<evidence type="ECO:0000259" key="2">
    <source>
        <dbReference type="Pfam" id="PF18932"/>
    </source>
</evidence>
<dbReference type="AlphaFoldDB" id="A0A1M7TEH4"/>
<keyword evidence="4" id="KW-1185">Reference proteome</keyword>
<dbReference type="Proteomes" id="UP000184096">
    <property type="component" value="Chromosome I"/>
</dbReference>
<accession>A0A1M7TEH4</accession>
<reference evidence="4" key="1">
    <citation type="submission" date="2016-11" db="EMBL/GenBank/DDBJ databases">
        <authorList>
            <person name="Varghese N."/>
            <person name="Submissions S."/>
        </authorList>
    </citation>
    <scope>NUCLEOTIDE SEQUENCE [LARGE SCALE GENOMIC DNA]</scope>
    <source>
        <strain evidence="4">GAS401</strain>
    </source>
</reference>
<organism evidence="3 4">
    <name type="scientific">Bradyrhizobium erythrophlei</name>
    <dbReference type="NCBI Taxonomy" id="1437360"/>
    <lineage>
        <taxon>Bacteria</taxon>
        <taxon>Pseudomonadati</taxon>
        <taxon>Pseudomonadota</taxon>
        <taxon>Alphaproteobacteria</taxon>
        <taxon>Hyphomicrobiales</taxon>
        <taxon>Nitrobacteraceae</taxon>
        <taxon>Bradyrhizobium</taxon>
    </lineage>
</organism>
<gene>
    <name evidence="3" type="ORF">SAMN05444170_1503</name>
</gene>
<dbReference type="Pfam" id="PF18932">
    <property type="entry name" value="DUF5681"/>
    <property type="match status" value="1"/>
</dbReference>
<dbReference type="RefSeq" id="WP_083587498.1">
    <property type="nucleotide sequence ID" value="NZ_LT670849.1"/>
</dbReference>
<sequence length="152" mass="16092">MTDATANAPPAKSRANAGQFVKGRSANPGGKKPGTKNRRTVLAEKMLANIDVPGILAKMERQAKKGDHAAAKLILDRTVPIRRGCPIAIKLPPIANASDCVAAMGVVIAKLASGTLSTIEAAELSNVIDAERKSIELLDVERRLATLEEKFK</sequence>
<protein>
    <recommendedName>
        <fullName evidence="2">DUF5681 domain-containing protein</fullName>
    </recommendedName>
</protein>
<feature type="region of interest" description="Disordered" evidence="1">
    <location>
        <begin position="1"/>
        <end position="38"/>
    </location>
</feature>
<name>A0A1M7TEH4_9BRAD</name>